<protein>
    <submittedName>
        <fullName evidence="7">Caa(3)-type oxidase subunit IV</fullName>
    </submittedName>
</protein>
<feature type="transmembrane region" description="Helical" evidence="6">
    <location>
        <begin position="20"/>
        <end position="39"/>
    </location>
</feature>
<evidence type="ECO:0000313" key="7">
    <source>
        <dbReference type="EMBL" id="PQO29429.1"/>
    </source>
</evidence>
<keyword evidence="4 6" id="KW-1133">Transmembrane helix</keyword>
<evidence type="ECO:0000256" key="3">
    <source>
        <dbReference type="ARBA" id="ARBA00022692"/>
    </source>
</evidence>
<keyword evidence="2" id="KW-1003">Cell membrane</keyword>
<feature type="transmembrane region" description="Helical" evidence="6">
    <location>
        <begin position="51"/>
        <end position="74"/>
    </location>
</feature>
<feature type="transmembrane region" description="Helical" evidence="6">
    <location>
        <begin position="80"/>
        <end position="99"/>
    </location>
</feature>
<comment type="subcellular location">
    <subcellularLocation>
        <location evidence="1">Cell membrane</location>
        <topology evidence="1">Multi-pass membrane protein</topology>
    </subcellularLocation>
</comment>
<evidence type="ECO:0000256" key="2">
    <source>
        <dbReference type="ARBA" id="ARBA00022475"/>
    </source>
</evidence>
<dbReference type="InterPro" id="IPR005171">
    <property type="entry name" value="Cyt_c_oxidase_su4_prok"/>
</dbReference>
<accession>A0A2S8FBB1</accession>
<keyword evidence="3 6" id="KW-0812">Transmembrane</keyword>
<dbReference type="NCBIfam" id="TIGR02229">
    <property type="entry name" value="caa3_sub_IV"/>
    <property type="match status" value="1"/>
</dbReference>
<dbReference type="OrthoDB" id="282123at2"/>
<sequence length="119" mass="13266">MSDHSNSADNHDHGLSHVMSIPMLLGTFAALIALTFFTVSVAEWELGGIDIWVALAIATVKALLVAAFFMHLYFDKFFNVLLLVFSLIFVALFIGFSLLDSEQYQPQIEQYYNATATVE</sequence>
<evidence type="ECO:0000256" key="1">
    <source>
        <dbReference type="ARBA" id="ARBA00004651"/>
    </source>
</evidence>
<keyword evidence="5 6" id="KW-0472">Membrane</keyword>
<reference evidence="7 8" key="1">
    <citation type="submission" date="2018-02" db="EMBL/GenBank/DDBJ databases">
        <title>Comparative genomes isolates from brazilian mangrove.</title>
        <authorList>
            <person name="Araujo J.E."/>
            <person name="Taketani R.G."/>
            <person name="Silva M.C.P."/>
            <person name="Loureco M.V."/>
            <person name="Andreote F.D."/>
        </authorList>
    </citation>
    <scope>NUCLEOTIDE SEQUENCE [LARGE SCALE GENOMIC DNA]</scope>
    <source>
        <strain evidence="7 8">Hex-1 MGV</strain>
    </source>
</reference>
<gene>
    <name evidence="7" type="ORF">C5Y83_25515</name>
</gene>
<evidence type="ECO:0000256" key="6">
    <source>
        <dbReference type="SAM" id="Phobius"/>
    </source>
</evidence>
<dbReference type="AlphaFoldDB" id="A0A2S8FBB1"/>
<dbReference type="EMBL" id="PUHY01000015">
    <property type="protein sequence ID" value="PQO29429.1"/>
    <property type="molecule type" value="Genomic_DNA"/>
</dbReference>
<evidence type="ECO:0000313" key="8">
    <source>
        <dbReference type="Proteomes" id="UP000238322"/>
    </source>
</evidence>
<comment type="caution">
    <text evidence="7">The sequence shown here is derived from an EMBL/GenBank/DDBJ whole genome shotgun (WGS) entry which is preliminary data.</text>
</comment>
<name>A0A2S8FBB1_9BACT</name>
<dbReference type="RefSeq" id="WP_105332623.1">
    <property type="nucleotide sequence ID" value="NZ_PUHY01000015.1"/>
</dbReference>
<evidence type="ECO:0000256" key="4">
    <source>
        <dbReference type="ARBA" id="ARBA00022989"/>
    </source>
</evidence>
<organism evidence="7 8">
    <name type="scientific">Blastopirellula marina</name>
    <dbReference type="NCBI Taxonomy" id="124"/>
    <lineage>
        <taxon>Bacteria</taxon>
        <taxon>Pseudomonadati</taxon>
        <taxon>Planctomycetota</taxon>
        <taxon>Planctomycetia</taxon>
        <taxon>Pirellulales</taxon>
        <taxon>Pirellulaceae</taxon>
        <taxon>Blastopirellula</taxon>
    </lineage>
</organism>
<evidence type="ECO:0000256" key="5">
    <source>
        <dbReference type="ARBA" id="ARBA00023136"/>
    </source>
</evidence>
<dbReference type="GO" id="GO:0005886">
    <property type="term" value="C:plasma membrane"/>
    <property type="evidence" value="ECO:0007669"/>
    <property type="project" value="UniProtKB-SubCell"/>
</dbReference>
<dbReference type="InterPro" id="IPR011743">
    <property type="entry name" value="Caa3_sub_IV"/>
</dbReference>
<proteinExistence type="predicted"/>
<dbReference type="Pfam" id="PF03626">
    <property type="entry name" value="COX4_pro"/>
    <property type="match status" value="1"/>
</dbReference>
<dbReference type="Proteomes" id="UP000238322">
    <property type="component" value="Unassembled WGS sequence"/>
</dbReference>